<feature type="compositionally biased region" description="Basic and acidic residues" evidence="1">
    <location>
        <begin position="43"/>
        <end position="53"/>
    </location>
</feature>
<accession>A0AAX2H2B2</accession>
<reference evidence="2 3" key="1">
    <citation type="submission" date="2017-08" db="EMBL/GenBank/DDBJ databases">
        <authorList>
            <person name="Chaillou S."/>
        </authorList>
    </citation>
    <scope>NUCLEOTIDE SEQUENCE [LARGE SCALE GENOMIC DNA]</scope>
    <source>
        <strain evidence="2 3">MFPA15A1205</strain>
    </source>
</reference>
<sequence>MSGSRLAKAVSDKGRLLISERFIGLYPFGSIINEGYTGGYTEGRYRGRQGETPRHKKARTRRASCTAYRLM</sequence>
<feature type="region of interest" description="Disordered" evidence="1">
    <location>
        <begin position="43"/>
        <end position="65"/>
    </location>
</feature>
<organism evidence="2 3">
    <name type="scientific">Pseudomonas lundensis</name>
    <dbReference type="NCBI Taxonomy" id="86185"/>
    <lineage>
        <taxon>Bacteria</taxon>
        <taxon>Pseudomonadati</taxon>
        <taxon>Pseudomonadota</taxon>
        <taxon>Gammaproteobacteria</taxon>
        <taxon>Pseudomonadales</taxon>
        <taxon>Pseudomonadaceae</taxon>
        <taxon>Pseudomonas</taxon>
    </lineage>
</organism>
<dbReference type="AlphaFoldDB" id="A0AAX2H2B2"/>
<evidence type="ECO:0000313" key="2">
    <source>
        <dbReference type="EMBL" id="SOB49511.1"/>
    </source>
</evidence>
<comment type="caution">
    <text evidence="2">The sequence shown here is derived from an EMBL/GenBank/DDBJ whole genome shotgun (WGS) entry which is preliminary data.</text>
</comment>
<protein>
    <submittedName>
        <fullName evidence="2">Uncharacterized protein</fullName>
    </submittedName>
</protein>
<name>A0AAX2H2B2_9PSED</name>
<proteinExistence type="predicted"/>
<dbReference type="Proteomes" id="UP000219564">
    <property type="component" value="Unassembled WGS sequence"/>
</dbReference>
<gene>
    <name evidence="2" type="ORF">PLUA15_140044</name>
</gene>
<evidence type="ECO:0000313" key="3">
    <source>
        <dbReference type="Proteomes" id="UP000219564"/>
    </source>
</evidence>
<dbReference type="EMBL" id="OBKZ01000006">
    <property type="protein sequence ID" value="SOB49511.1"/>
    <property type="molecule type" value="Genomic_DNA"/>
</dbReference>
<evidence type="ECO:0000256" key="1">
    <source>
        <dbReference type="SAM" id="MobiDB-lite"/>
    </source>
</evidence>